<name>A0A3A1Y4J3_9GAMM</name>
<dbReference type="GO" id="GO:0016779">
    <property type="term" value="F:nucleotidyltransferase activity"/>
    <property type="evidence" value="ECO:0007669"/>
    <property type="project" value="UniProtKB-KW"/>
</dbReference>
<keyword evidence="3" id="KW-0548">Nucleotidyltransferase</keyword>
<dbReference type="PANTHER" id="PTHR47545:SF1">
    <property type="entry name" value="MULTIFUNCTIONAL CCA PROTEIN"/>
    <property type="match status" value="1"/>
</dbReference>
<dbReference type="SUPFAM" id="SSF81301">
    <property type="entry name" value="Nucleotidyltransferase"/>
    <property type="match status" value="1"/>
</dbReference>
<comment type="caution">
    <text evidence="11">The sequence shown here is derived from an EMBL/GenBank/DDBJ whole genome shotgun (WGS) entry which is preliminary data.</text>
</comment>
<evidence type="ECO:0000256" key="5">
    <source>
        <dbReference type="ARBA" id="ARBA00022741"/>
    </source>
</evidence>
<dbReference type="PANTHER" id="PTHR47545">
    <property type="entry name" value="MULTIFUNCTIONAL CCA PROTEIN"/>
    <property type="match status" value="1"/>
</dbReference>
<evidence type="ECO:0000256" key="1">
    <source>
        <dbReference type="ARBA" id="ARBA00022679"/>
    </source>
</evidence>
<sequence length="523" mass="60502">MSIKIYLVGGAIRDALLNLEPKELDFVVFGAKIEELQKHPNFTQIDPNFPVFINKVNKQEYALARREEKTGSGYRGFNFSLENVSLADDCQRRDFTINSLYLEVADNLDTLVNLTGEQIRLQRDKIIDPTGKGLSDLDQRFPLLRAVNQNFWQDPIRFLRAFRFAITKLFIIDPDLLSQAKHNLAQEDFLTLFRASSKVRQELESIVNTNRVFSEFFPLLQETGLVQFSYLPEAPENLFVSQSLSNILPIPWFTAYPNFIEEFSELFPVNTKTILKKIKEEVRNNSDELLTKNPLLYLLAYLCFNDFWHAYISKDYSSFTPLKVKGEAWQELCNSWRDLSFAGTIFFNQLSSKEEENLFKLLNNYAIIFAQVINILTQGKAFSNIAETFSQTFIHNHRLTNFFTKSPWLIQSLLYPFLTNSLARIKGEYEADNLLSSLDLNLLLAQIAQINQAYFICLEQSEEFIQQILTNNKVPPAQAWQELKQKQSDLWQSLCLAMQQQTQINLSSDKEVSFALPQAKTIF</sequence>
<evidence type="ECO:0000256" key="3">
    <source>
        <dbReference type="ARBA" id="ARBA00022695"/>
    </source>
</evidence>
<keyword evidence="8 9" id="KW-0694">RNA-binding</keyword>
<evidence type="ECO:0000256" key="7">
    <source>
        <dbReference type="ARBA" id="ARBA00022842"/>
    </source>
</evidence>
<evidence type="ECO:0000256" key="9">
    <source>
        <dbReference type="RuleBase" id="RU003953"/>
    </source>
</evidence>
<dbReference type="GO" id="GO:0005524">
    <property type="term" value="F:ATP binding"/>
    <property type="evidence" value="ECO:0007669"/>
    <property type="project" value="UniProtKB-KW"/>
</dbReference>
<evidence type="ECO:0000256" key="6">
    <source>
        <dbReference type="ARBA" id="ARBA00022840"/>
    </source>
</evidence>
<keyword evidence="6" id="KW-0067">ATP-binding</keyword>
<feature type="domain" description="Poly A polymerase head" evidence="10">
    <location>
        <begin position="5"/>
        <end position="140"/>
    </location>
</feature>
<dbReference type="SUPFAM" id="SSF81891">
    <property type="entry name" value="Poly A polymerase C-terminal region-like"/>
    <property type="match status" value="1"/>
</dbReference>
<comment type="similarity">
    <text evidence="9">Belongs to the tRNA nucleotidyltransferase/poly(A) polymerase family.</text>
</comment>
<keyword evidence="5" id="KW-0547">Nucleotide-binding</keyword>
<dbReference type="Proteomes" id="UP000265691">
    <property type="component" value="Unassembled WGS sequence"/>
</dbReference>
<accession>A0A3A1Y4J3</accession>
<dbReference type="AlphaFoldDB" id="A0A3A1Y4J3"/>
<dbReference type="RefSeq" id="WP_119524854.1">
    <property type="nucleotide sequence ID" value="NZ_NRHC01000037.1"/>
</dbReference>
<organism evidence="11 12">
    <name type="scientific">Psittacicella hinzii</name>
    <dbReference type="NCBI Taxonomy" id="2028575"/>
    <lineage>
        <taxon>Bacteria</taxon>
        <taxon>Pseudomonadati</taxon>
        <taxon>Pseudomonadota</taxon>
        <taxon>Gammaproteobacteria</taxon>
        <taxon>Pasteurellales</taxon>
        <taxon>Psittacicellaceae</taxon>
        <taxon>Psittacicella</taxon>
    </lineage>
</organism>
<gene>
    <name evidence="11" type="ORF">CKF54_03250</name>
</gene>
<keyword evidence="12" id="KW-1185">Reference proteome</keyword>
<keyword evidence="1 9" id="KW-0808">Transferase</keyword>
<evidence type="ECO:0000313" key="12">
    <source>
        <dbReference type="Proteomes" id="UP000265691"/>
    </source>
</evidence>
<dbReference type="EMBL" id="NRHC01000037">
    <property type="protein sequence ID" value="RIY33222.1"/>
    <property type="molecule type" value="Genomic_DNA"/>
</dbReference>
<protein>
    <recommendedName>
        <fullName evidence="10">Poly A polymerase head domain-containing protein</fullName>
    </recommendedName>
</protein>
<dbReference type="GO" id="GO:0008033">
    <property type="term" value="P:tRNA processing"/>
    <property type="evidence" value="ECO:0007669"/>
    <property type="project" value="UniProtKB-KW"/>
</dbReference>
<dbReference type="GO" id="GO:0003723">
    <property type="term" value="F:RNA binding"/>
    <property type="evidence" value="ECO:0007669"/>
    <property type="project" value="UniProtKB-KW"/>
</dbReference>
<dbReference type="OrthoDB" id="9805698at2"/>
<dbReference type="InterPro" id="IPR050124">
    <property type="entry name" value="tRNA_CCA-adding_enzyme"/>
</dbReference>
<evidence type="ECO:0000256" key="8">
    <source>
        <dbReference type="ARBA" id="ARBA00022884"/>
    </source>
</evidence>
<keyword evidence="4" id="KW-0479">Metal-binding</keyword>
<dbReference type="InterPro" id="IPR043519">
    <property type="entry name" value="NT_sf"/>
</dbReference>
<evidence type="ECO:0000259" key="10">
    <source>
        <dbReference type="Pfam" id="PF01743"/>
    </source>
</evidence>
<keyword evidence="7" id="KW-0460">Magnesium</keyword>
<evidence type="ECO:0000313" key="11">
    <source>
        <dbReference type="EMBL" id="RIY33222.1"/>
    </source>
</evidence>
<evidence type="ECO:0000256" key="2">
    <source>
        <dbReference type="ARBA" id="ARBA00022694"/>
    </source>
</evidence>
<dbReference type="Gene3D" id="1.10.110.30">
    <property type="match status" value="1"/>
</dbReference>
<dbReference type="Pfam" id="PF01743">
    <property type="entry name" value="PolyA_pol"/>
    <property type="match status" value="1"/>
</dbReference>
<reference evidence="11 12" key="1">
    <citation type="submission" date="2017-08" db="EMBL/GenBank/DDBJ databases">
        <title>Reclassification of Bisgaard taxon 37 and 44.</title>
        <authorList>
            <person name="Christensen H."/>
        </authorList>
    </citation>
    <scope>NUCLEOTIDE SEQUENCE [LARGE SCALE GENOMIC DNA]</scope>
    <source>
        <strain evidence="11 12">B96_3</strain>
    </source>
</reference>
<evidence type="ECO:0000256" key="4">
    <source>
        <dbReference type="ARBA" id="ARBA00022723"/>
    </source>
</evidence>
<dbReference type="InterPro" id="IPR002646">
    <property type="entry name" value="PolA_pol_head_dom"/>
</dbReference>
<proteinExistence type="inferred from homology"/>
<dbReference type="GO" id="GO:0046872">
    <property type="term" value="F:metal ion binding"/>
    <property type="evidence" value="ECO:0007669"/>
    <property type="project" value="UniProtKB-KW"/>
</dbReference>
<keyword evidence="2" id="KW-0819">tRNA processing</keyword>
<dbReference type="Gene3D" id="3.30.460.10">
    <property type="entry name" value="Beta Polymerase, domain 2"/>
    <property type="match status" value="1"/>
</dbReference>